<proteinExistence type="predicted"/>
<evidence type="ECO:0000313" key="3">
    <source>
        <dbReference type="EnsemblMetazoa" id="G12613.1:cds"/>
    </source>
</evidence>
<organism evidence="3 4">
    <name type="scientific">Magallana gigas</name>
    <name type="common">Pacific oyster</name>
    <name type="synonym">Crassostrea gigas</name>
    <dbReference type="NCBI Taxonomy" id="29159"/>
    <lineage>
        <taxon>Eukaryota</taxon>
        <taxon>Metazoa</taxon>
        <taxon>Spiralia</taxon>
        <taxon>Lophotrochozoa</taxon>
        <taxon>Mollusca</taxon>
        <taxon>Bivalvia</taxon>
        <taxon>Autobranchia</taxon>
        <taxon>Pteriomorphia</taxon>
        <taxon>Ostreida</taxon>
        <taxon>Ostreoidea</taxon>
        <taxon>Ostreidae</taxon>
        <taxon>Magallana</taxon>
    </lineage>
</organism>
<accession>A0A8W8I5J2</accession>
<keyword evidence="1" id="KW-0812">Transmembrane</keyword>
<protein>
    <submittedName>
        <fullName evidence="3">Uncharacterized protein</fullName>
    </submittedName>
</protein>
<name>A0A8W8I5J2_MAGGI</name>
<dbReference type="AlphaFoldDB" id="A0A8W8I5J2"/>
<feature type="chain" id="PRO_5036450069" evidence="2">
    <location>
        <begin position="21"/>
        <end position="114"/>
    </location>
</feature>
<keyword evidence="1" id="KW-0472">Membrane</keyword>
<evidence type="ECO:0000256" key="1">
    <source>
        <dbReference type="SAM" id="Phobius"/>
    </source>
</evidence>
<evidence type="ECO:0000256" key="2">
    <source>
        <dbReference type="SAM" id="SignalP"/>
    </source>
</evidence>
<feature type="transmembrane region" description="Helical" evidence="1">
    <location>
        <begin position="65"/>
        <end position="87"/>
    </location>
</feature>
<reference evidence="3" key="1">
    <citation type="submission" date="2022-08" db="UniProtKB">
        <authorList>
            <consortium name="EnsemblMetazoa"/>
        </authorList>
    </citation>
    <scope>IDENTIFICATION</scope>
    <source>
        <strain evidence="3">05x7-T-G4-1.051#20</strain>
    </source>
</reference>
<dbReference type="Proteomes" id="UP000005408">
    <property type="component" value="Unassembled WGS sequence"/>
</dbReference>
<sequence>MTFIIPGFFLILFYLRVVEADCGVSSAGYALGCSVGYHCCSKEDHTCCKDGTVCMGKACLGWRAMIGVVGACLAAFLLVCAAVGYLGMKLVEHISLRCTCKRKVKPVTSGESST</sequence>
<keyword evidence="1" id="KW-1133">Transmembrane helix</keyword>
<keyword evidence="4" id="KW-1185">Reference proteome</keyword>
<feature type="signal peptide" evidence="2">
    <location>
        <begin position="1"/>
        <end position="20"/>
    </location>
</feature>
<dbReference type="EnsemblMetazoa" id="G12613.1">
    <property type="protein sequence ID" value="G12613.1:cds"/>
    <property type="gene ID" value="G12613"/>
</dbReference>
<keyword evidence="2" id="KW-0732">Signal</keyword>
<evidence type="ECO:0000313" key="4">
    <source>
        <dbReference type="Proteomes" id="UP000005408"/>
    </source>
</evidence>